<feature type="compositionally biased region" description="Polar residues" evidence="2">
    <location>
        <begin position="1287"/>
        <end position="1299"/>
    </location>
</feature>
<organism evidence="4 5">
    <name type="scientific">Diploscapter pachys</name>
    <dbReference type="NCBI Taxonomy" id="2018661"/>
    <lineage>
        <taxon>Eukaryota</taxon>
        <taxon>Metazoa</taxon>
        <taxon>Ecdysozoa</taxon>
        <taxon>Nematoda</taxon>
        <taxon>Chromadorea</taxon>
        <taxon>Rhabditida</taxon>
        <taxon>Rhabditina</taxon>
        <taxon>Rhabditomorpha</taxon>
        <taxon>Rhabditoidea</taxon>
        <taxon>Rhabditidae</taxon>
        <taxon>Diploscapter</taxon>
    </lineage>
</organism>
<name>A0A2A2LU16_9BILA</name>
<dbReference type="InterPro" id="IPR011990">
    <property type="entry name" value="TPR-like_helical_dom_sf"/>
</dbReference>
<dbReference type="SUPFAM" id="SSF48452">
    <property type="entry name" value="TPR-like"/>
    <property type="match status" value="1"/>
</dbReference>
<protein>
    <recommendedName>
        <fullName evidence="3">Clu domain-containing protein</fullName>
    </recommendedName>
</protein>
<feature type="domain" description="Clu" evidence="3">
    <location>
        <begin position="373"/>
        <end position="660"/>
    </location>
</feature>
<dbReference type="Gene3D" id="3.30.2280.10">
    <property type="entry name" value="Hypothetical protein (hspc210)"/>
    <property type="match status" value="1"/>
</dbReference>
<dbReference type="FunFam" id="3.30.2280.10:FF:000002">
    <property type="entry name" value="Clustered mitochondria protein homolog"/>
    <property type="match status" value="1"/>
</dbReference>
<dbReference type="PANTHER" id="PTHR12601:SF6">
    <property type="entry name" value="CLUSTERED MITOCHONDRIA PROTEIN HOMOLOG"/>
    <property type="match status" value="1"/>
</dbReference>
<evidence type="ECO:0000313" key="5">
    <source>
        <dbReference type="Proteomes" id="UP000218231"/>
    </source>
</evidence>
<evidence type="ECO:0000313" key="4">
    <source>
        <dbReference type="EMBL" id="PAV89515.1"/>
    </source>
</evidence>
<dbReference type="Pfam" id="PF15044">
    <property type="entry name" value="CLU_N"/>
    <property type="match status" value="1"/>
</dbReference>
<sequence length="1330" mass="148805">MTSGETVAPMTNGKGKGKRGNGKENEHREQQKEHKENGQVAAEMGNETATKTSLDDSGRDTAPNSPDNECLMSAENDSDKKLVATPGVSLATDKVLKLTINPVNAEPFDLQVNTSEMIQELHQVLLEREATCHRTCFSLQLNGQTLDCFTDIRNIPDIVDGSVLQVVEDPYTLRHARVHIRHVRELLRSGNEHIADAANAMDGTSLSYLPSINLNEGKGKEKLSEGQPPDFVLPGTKDRSLAHILPQQSKISPVIRNLSISPYNPPVGPRRLRGDIMYAIVDTVEKRRFHITCCTKGWFVNSSTDEQFDASPSNQYRGIHHELVDLLQTISPGFKKGYSALLTRRANRPMLDRLPTAYPVYSWLTPGQTEIKEDYFRAEDSTQTHRVGFEDHLPGQVRDWNEELQVTHDMARQSLSERLVRDRSIYKIHGDFINAAIKARLLFFSTIAKLQKCYHFKNCKSVERKRKGAMTVADQNVMAINPADEPKTHMYIWNSIFYSLGFDVKDHYKEFGGDAAAFVATSTDLQGVKAYSALDDSKLCTLGMAVVDYRGYRVTAQSIIPGILDREQEQSVIYGSVDFGKTVVSSEKYHQVLADAAKELRILPHDVLTTGENEEDKVVKLYSSYETKEAEVSEEAKKLGFPRKHPHKLAALRQELVELFYDSRYMTFIKTAATHVKEKGQSLPAEEQNTLENEMARIFVELSEGHEIDSKFPLIKEALTKAAEAVHSLCSDTLDIRFNPDCYSTVLRHAPTEDLHAQRRLVMEASDFILTSQLPDLVSACVDGTTNVVDGEMLAEQMHIRGINIRYLGEVLKKTMQQPQSYLKCLVAGELVARCVKHVFRQYLLTVPQNQLAAAMLHLLNCLFGNVDQPASHSSSETKTGKKSNKKAATGLGGKKLTAEWASITTKNLWKSICDEALHYYGYELKAGFEFNPAYPERKIIQVETMDALCEQYGIQRVSLLRRLCRVLGIQLLAKDYHLDFGRQQSRMPFSEEDIQNVFPLFKHRHPPASDAKKLYARGQQAMQMGHLREAYEFVAEAVNLMTSVYGAMHSELAQAMRLLAKLSYILGDLPEAMNQQHKATLMSERCNGLDHGHTIVEYINLAHFAFGNLRIPSALNLLYRARYLLLISHGERHPLMAQIDANIGVILFAVQEFDYALKFLYSAENLLSMNGEPKKLKSAMVQHIIARSQAARGDFRSALAAEKETAAIYEHLFGPNHEKTQESSDYLKQLTQQAVNFQKRMMDATAGTKGANLAQFLPLTPQPSLGAILDALNLLNGIIIISMTPNTATTNGSSSQDESAAVEANKDAVHEPGKPFEEAKGDQAEMALD</sequence>
<evidence type="ECO:0000256" key="1">
    <source>
        <dbReference type="ARBA" id="ARBA00022490"/>
    </source>
</evidence>
<evidence type="ECO:0000256" key="2">
    <source>
        <dbReference type="SAM" id="MobiDB-lite"/>
    </source>
</evidence>
<proteinExistence type="predicted"/>
<dbReference type="Proteomes" id="UP000218231">
    <property type="component" value="Unassembled WGS sequence"/>
</dbReference>
<keyword evidence="1" id="KW-0963">Cytoplasm</keyword>
<accession>A0A2A2LU16</accession>
<gene>
    <name evidence="4" type="ORF">WR25_22097</name>
</gene>
<reference evidence="4 5" key="1">
    <citation type="journal article" date="2017" name="Curr. Biol.">
        <title>Genome architecture and evolution of a unichromosomal asexual nematode.</title>
        <authorList>
            <person name="Fradin H."/>
            <person name="Zegar C."/>
            <person name="Gutwein M."/>
            <person name="Lucas J."/>
            <person name="Kovtun M."/>
            <person name="Corcoran D."/>
            <person name="Baugh L.R."/>
            <person name="Kiontke K."/>
            <person name="Gunsalus K."/>
            <person name="Fitch D.H."/>
            <person name="Piano F."/>
        </authorList>
    </citation>
    <scope>NUCLEOTIDE SEQUENCE [LARGE SCALE GENOMIC DNA]</scope>
    <source>
        <strain evidence="4">PF1309</strain>
    </source>
</reference>
<dbReference type="Pfam" id="PF12807">
    <property type="entry name" value="eIF3_p135"/>
    <property type="match status" value="1"/>
</dbReference>
<feature type="compositionally biased region" description="Basic and acidic residues" evidence="2">
    <location>
        <begin position="1305"/>
        <end position="1324"/>
    </location>
</feature>
<dbReference type="InterPro" id="IPR028275">
    <property type="entry name" value="CLU_N"/>
</dbReference>
<dbReference type="Pfam" id="PF05303">
    <property type="entry name" value="GSKIP_dom"/>
    <property type="match status" value="1"/>
</dbReference>
<dbReference type="InterPro" id="IPR025697">
    <property type="entry name" value="CLU_dom"/>
</dbReference>
<dbReference type="GO" id="GO:0048312">
    <property type="term" value="P:intracellular distribution of mitochondria"/>
    <property type="evidence" value="ECO:0007669"/>
    <property type="project" value="TreeGrafter"/>
</dbReference>
<feature type="compositionally biased region" description="Basic and acidic residues" evidence="2">
    <location>
        <begin position="21"/>
        <end position="37"/>
    </location>
</feature>
<dbReference type="Pfam" id="PF13236">
    <property type="entry name" value="CLU"/>
    <property type="match status" value="2"/>
</dbReference>
<evidence type="ECO:0000259" key="3">
    <source>
        <dbReference type="PROSITE" id="PS51823"/>
    </source>
</evidence>
<dbReference type="PANTHER" id="PTHR12601">
    <property type="entry name" value="EUKARYOTIC TRANSLATION INITIATION FACTOR 3 SUBUNIT EIF-3"/>
    <property type="match status" value="1"/>
</dbReference>
<feature type="region of interest" description="Disordered" evidence="2">
    <location>
        <begin position="1287"/>
        <end position="1330"/>
    </location>
</feature>
<keyword evidence="5" id="KW-1185">Reference proteome</keyword>
<dbReference type="GO" id="GO:0003729">
    <property type="term" value="F:mRNA binding"/>
    <property type="evidence" value="ECO:0007669"/>
    <property type="project" value="TreeGrafter"/>
</dbReference>
<dbReference type="STRING" id="2018661.A0A2A2LU16"/>
<dbReference type="InterPro" id="IPR023231">
    <property type="entry name" value="GSKIP_dom_sf"/>
</dbReference>
<dbReference type="GO" id="GO:0005737">
    <property type="term" value="C:cytoplasm"/>
    <property type="evidence" value="ECO:0007669"/>
    <property type="project" value="TreeGrafter"/>
</dbReference>
<dbReference type="CDD" id="cd15466">
    <property type="entry name" value="CLU-central"/>
    <property type="match status" value="1"/>
</dbReference>
<dbReference type="InterPro" id="IPR007967">
    <property type="entry name" value="GSKIP_dom"/>
</dbReference>
<dbReference type="PROSITE" id="PS51823">
    <property type="entry name" value="CLU"/>
    <property type="match status" value="1"/>
</dbReference>
<dbReference type="OrthoDB" id="1414216at2759"/>
<comment type="caution">
    <text evidence="4">The sequence shown here is derived from an EMBL/GenBank/DDBJ whole genome shotgun (WGS) entry which is preliminary data.</text>
</comment>
<dbReference type="EMBL" id="LIAE01006447">
    <property type="protein sequence ID" value="PAV89515.1"/>
    <property type="molecule type" value="Genomic_DNA"/>
</dbReference>
<feature type="region of interest" description="Disordered" evidence="2">
    <location>
        <begin position="1"/>
        <end position="78"/>
    </location>
</feature>
<dbReference type="Gene3D" id="1.25.40.10">
    <property type="entry name" value="Tetratricopeptide repeat domain"/>
    <property type="match status" value="1"/>
</dbReference>
<dbReference type="InterPro" id="IPR033646">
    <property type="entry name" value="CLU-central"/>
</dbReference>
<dbReference type="SUPFAM" id="SSF103107">
    <property type="entry name" value="Hypothetical protein c14orf129, hspc210"/>
    <property type="match status" value="1"/>
</dbReference>
<dbReference type="InterPro" id="IPR027523">
    <property type="entry name" value="CLU_prot"/>
</dbReference>